<dbReference type="EMBL" id="VIQT01000006">
    <property type="protein sequence ID" value="NDO38171.1"/>
    <property type="molecule type" value="Genomic_DNA"/>
</dbReference>
<gene>
    <name evidence="4" type="ORF">FMM72_02745</name>
</gene>
<dbReference type="Gene3D" id="3.40.50.1390">
    <property type="entry name" value="Resolvase, N-terminal catalytic domain"/>
    <property type="match status" value="1"/>
</dbReference>
<dbReference type="GO" id="GO:0003677">
    <property type="term" value="F:DNA binding"/>
    <property type="evidence" value="ECO:0007669"/>
    <property type="project" value="InterPro"/>
</dbReference>
<evidence type="ECO:0000313" key="5">
    <source>
        <dbReference type="Proteomes" id="UP000462501"/>
    </source>
</evidence>
<dbReference type="PANTHER" id="PTHR30461:SF23">
    <property type="entry name" value="DNA RECOMBINASE-RELATED"/>
    <property type="match status" value="1"/>
</dbReference>
<dbReference type="SMART" id="SM00857">
    <property type="entry name" value="Resolvase"/>
    <property type="match status" value="1"/>
</dbReference>
<keyword evidence="1" id="KW-0175">Coiled coil</keyword>
<dbReference type="Pfam" id="PF07508">
    <property type="entry name" value="Recombinase"/>
    <property type="match status" value="1"/>
</dbReference>
<name>A0A845T0Z6_9FIRM</name>
<dbReference type="GO" id="GO:0000150">
    <property type="term" value="F:DNA strand exchange activity"/>
    <property type="evidence" value="ECO:0007669"/>
    <property type="project" value="InterPro"/>
</dbReference>
<evidence type="ECO:0000313" key="4">
    <source>
        <dbReference type="EMBL" id="NDO38171.1"/>
    </source>
</evidence>
<dbReference type="InterPro" id="IPR011109">
    <property type="entry name" value="DNA_bind_recombinase_dom"/>
</dbReference>
<dbReference type="Proteomes" id="UP000462501">
    <property type="component" value="Unassembled WGS sequence"/>
</dbReference>
<dbReference type="PANTHER" id="PTHR30461">
    <property type="entry name" value="DNA-INVERTASE FROM LAMBDOID PROPHAGE"/>
    <property type="match status" value="1"/>
</dbReference>
<dbReference type="Pfam" id="PF00239">
    <property type="entry name" value="Resolvase"/>
    <property type="match status" value="1"/>
</dbReference>
<dbReference type="InterPro" id="IPR006119">
    <property type="entry name" value="Resolv_N"/>
</dbReference>
<reference evidence="4 5" key="1">
    <citation type="submission" date="2019-06" db="EMBL/GenBank/DDBJ databases">
        <title>Draft genome sequences of 15 bacterial species constituting the stable defined intestinal microbiota of the GM15 gnotobiotic mouse model.</title>
        <authorList>
            <person name="Elie C."/>
            <person name="Mathieu A."/>
            <person name="Saliou A."/>
            <person name="Darnaud M."/>
            <person name="Leulier F."/>
            <person name="Tamellini A."/>
        </authorList>
    </citation>
    <scope>NUCLEOTIDE SEQUENCE [LARGE SCALE GENOMIC DNA]</scope>
    <source>
        <strain evidence="4 5">JM4-15</strain>
    </source>
</reference>
<dbReference type="Gene3D" id="3.90.1750.20">
    <property type="entry name" value="Putative Large Serine Recombinase, Chain B, Domain 2"/>
    <property type="match status" value="1"/>
</dbReference>
<dbReference type="PROSITE" id="PS51736">
    <property type="entry name" value="RECOMBINASES_3"/>
    <property type="match status" value="1"/>
</dbReference>
<feature type="domain" description="Resolvase/invertase-type recombinase catalytic" evidence="2">
    <location>
        <begin position="1"/>
        <end position="150"/>
    </location>
</feature>
<feature type="coiled-coil region" evidence="1">
    <location>
        <begin position="445"/>
        <end position="479"/>
    </location>
</feature>
<proteinExistence type="predicted"/>
<evidence type="ECO:0000259" key="3">
    <source>
        <dbReference type="PROSITE" id="PS51737"/>
    </source>
</evidence>
<protein>
    <submittedName>
        <fullName evidence="4">Recombinase family protein</fullName>
    </submittedName>
</protein>
<organism evidence="4 5">
    <name type="scientific">Anaerotruncus colihominis</name>
    <dbReference type="NCBI Taxonomy" id="169435"/>
    <lineage>
        <taxon>Bacteria</taxon>
        <taxon>Bacillati</taxon>
        <taxon>Bacillota</taxon>
        <taxon>Clostridia</taxon>
        <taxon>Eubacteriales</taxon>
        <taxon>Oscillospiraceae</taxon>
        <taxon>Anaerotruncus</taxon>
    </lineage>
</organism>
<dbReference type="CDD" id="cd03768">
    <property type="entry name" value="SR_ResInv"/>
    <property type="match status" value="1"/>
</dbReference>
<evidence type="ECO:0000256" key="1">
    <source>
        <dbReference type="SAM" id="Coils"/>
    </source>
</evidence>
<dbReference type="InterPro" id="IPR036162">
    <property type="entry name" value="Resolvase-like_N_sf"/>
</dbReference>
<feature type="domain" description="Recombinase" evidence="3">
    <location>
        <begin position="158"/>
        <end position="319"/>
    </location>
</feature>
<dbReference type="AlphaFoldDB" id="A0A845T0Z6"/>
<dbReference type="SUPFAM" id="SSF53041">
    <property type="entry name" value="Resolvase-like"/>
    <property type="match status" value="1"/>
</dbReference>
<dbReference type="InterPro" id="IPR050639">
    <property type="entry name" value="SSR_resolvase"/>
</dbReference>
<sequence>MIFIYSRKSVYTGKGESIENQVELCRRYIDDRIRGGRDAEIAVYEDEGFSGKNLDRPQFQRMLADSKIQKPDYIVCYRLDRISRSVGDFAPLVEDFIARDIGFVCIKEQFDTSTPMGKAMMYIASVFAQLERETIAERVKDNMTLLARTGRWLGGVTPTGFISEQVENDASDGRKKTIHQLTPNPAEVGTVQLIFQKYLELRSLRGVSKYLMRAGVRNRSGEPYSMLGIKDLLRNPVYCTADSAARAYFLAEGAQVCFFEWECSKEHGLLSYNKRQYVHKGRSRLEKSQWIVAIGGHPGMIDSMDWIAVQKLLEEHSEQNRLKLPQSYNDYAILSGQIFCASCHSRMFAKRRSNSETLFDYICKSKLKAGGSCGCRNLNGSRTDQLVYSYLLQSIQGDRKLYRLLDDLKKHIQEQAAPDTTAYLDRQLAKTQREIDGLLAVLASNAANEAVIRQVNAQIERLEMESERLRISREIAKQASQEGDKADTERALYLSKQLLDVKDCFSLATIHEKRDLIRFFVNRLEWDGTDLHVFLYEREGIRSMETAVQIVSNPRGKLSQR</sequence>
<evidence type="ECO:0000259" key="2">
    <source>
        <dbReference type="PROSITE" id="PS51736"/>
    </source>
</evidence>
<comment type="caution">
    <text evidence="4">The sequence shown here is derived from an EMBL/GenBank/DDBJ whole genome shotgun (WGS) entry which is preliminary data.</text>
</comment>
<dbReference type="PROSITE" id="PS51737">
    <property type="entry name" value="RECOMBINASE_DNA_BIND"/>
    <property type="match status" value="1"/>
</dbReference>
<dbReference type="InterPro" id="IPR038109">
    <property type="entry name" value="DNA_bind_recomb_sf"/>
</dbReference>
<dbReference type="InterPro" id="IPR025827">
    <property type="entry name" value="Zn_ribbon_recom_dom"/>
</dbReference>
<dbReference type="Pfam" id="PF13408">
    <property type="entry name" value="Zn_ribbon_recom"/>
    <property type="match status" value="1"/>
</dbReference>
<accession>A0A845T0Z6</accession>